<evidence type="ECO:0000259" key="1">
    <source>
        <dbReference type="Pfam" id="PF20665"/>
    </source>
</evidence>
<dbReference type="InterPro" id="IPR046362">
    <property type="entry name" value="Zw10/DSL1_C_sf"/>
</dbReference>
<gene>
    <name evidence="4" type="ORF">BCR36DRAFT_42813</name>
</gene>
<dbReference type="EMBL" id="MCFH01000018">
    <property type="protein sequence ID" value="ORX51524.1"/>
    <property type="molecule type" value="Genomic_DNA"/>
</dbReference>
<dbReference type="GO" id="GO:0007094">
    <property type="term" value="P:mitotic spindle assembly checkpoint signaling"/>
    <property type="evidence" value="ECO:0007669"/>
    <property type="project" value="TreeGrafter"/>
</dbReference>
<dbReference type="InterPro" id="IPR048343">
    <property type="entry name" value="ZW10_C"/>
</dbReference>
<dbReference type="GO" id="GO:1990423">
    <property type="term" value="C:RZZ complex"/>
    <property type="evidence" value="ECO:0007669"/>
    <property type="project" value="TreeGrafter"/>
</dbReference>
<reference evidence="4 5" key="2">
    <citation type="submission" date="2016-08" db="EMBL/GenBank/DDBJ databases">
        <title>Pervasive Adenine N6-methylation of Active Genes in Fungi.</title>
        <authorList>
            <consortium name="DOE Joint Genome Institute"/>
            <person name="Mondo S.J."/>
            <person name="Dannebaum R.O."/>
            <person name="Kuo R.C."/>
            <person name="Labutti K."/>
            <person name="Haridas S."/>
            <person name="Kuo A."/>
            <person name="Salamov A."/>
            <person name="Ahrendt S.R."/>
            <person name="Lipzen A."/>
            <person name="Sullivan W."/>
            <person name="Andreopoulos W.B."/>
            <person name="Clum A."/>
            <person name="Lindquist E."/>
            <person name="Daum C."/>
            <person name="Ramamoorthy G.K."/>
            <person name="Gryganskyi A."/>
            <person name="Culley D."/>
            <person name="Magnuson J.K."/>
            <person name="James T.Y."/>
            <person name="O'Malley M.A."/>
            <person name="Stajich J.E."/>
            <person name="Spatafora J.W."/>
            <person name="Visel A."/>
            <person name="Grigoriev I.V."/>
        </authorList>
    </citation>
    <scope>NUCLEOTIDE SEQUENCE [LARGE SCALE GENOMIC DNA]</scope>
    <source>
        <strain evidence="5">finn</strain>
    </source>
</reference>
<dbReference type="Pfam" id="PF20666">
    <property type="entry name" value="ZW10_C"/>
    <property type="match status" value="1"/>
</dbReference>
<dbReference type="GO" id="GO:0006888">
    <property type="term" value="P:endoplasmic reticulum to Golgi vesicle-mediated transport"/>
    <property type="evidence" value="ECO:0007669"/>
    <property type="project" value="TreeGrafter"/>
</dbReference>
<comment type="caution">
    <text evidence="4">The sequence shown here is derived from an EMBL/GenBank/DDBJ whole genome shotgun (WGS) entry which is preliminary data.</text>
</comment>
<evidence type="ECO:0000313" key="4">
    <source>
        <dbReference type="EMBL" id="ORX51524.1"/>
    </source>
</evidence>
<dbReference type="Gene3D" id="1.10.357.150">
    <property type="match status" value="1"/>
</dbReference>
<dbReference type="STRING" id="1754191.A0A1Y1VAZ4"/>
<organism evidence="4 5">
    <name type="scientific">Piromyces finnis</name>
    <dbReference type="NCBI Taxonomy" id="1754191"/>
    <lineage>
        <taxon>Eukaryota</taxon>
        <taxon>Fungi</taxon>
        <taxon>Fungi incertae sedis</taxon>
        <taxon>Chytridiomycota</taxon>
        <taxon>Chytridiomycota incertae sedis</taxon>
        <taxon>Neocallimastigomycetes</taxon>
        <taxon>Neocallimastigales</taxon>
        <taxon>Neocallimastigaceae</taxon>
        <taxon>Piromyces</taxon>
    </lineage>
</organism>
<dbReference type="InterPro" id="IPR055148">
    <property type="entry name" value="ZW10_C_2"/>
</dbReference>
<reference evidence="4 5" key="1">
    <citation type="submission" date="2016-08" db="EMBL/GenBank/DDBJ databases">
        <title>Genomes of anaerobic fungi encode conserved fungal cellulosomes for biomass hydrolysis.</title>
        <authorList>
            <consortium name="DOE Joint Genome Institute"/>
            <person name="Haitjema C.H."/>
            <person name="Gilmore S.P."/>
            <person name="Henske J.K."/>
            <person name="Solomon K.V."/>
            <person name="De Groot R."/>
            <person name="Kuo A."/>
            <person name="Mondo S.J."/>
            <person name="Salamov A.A."/>
            <person name="Labutti K."/>
            <person name="Zhao Z."/>
            <person name="Chiniquy J."/>
            <person name="Barry K."/>
            <person name="Brewer H.M."/>
            <person name="Purvine S.O."/>
            <person name="Wright A.T."/>
            <person name="Boxma B."/>
            <person name="Van Alen T."/>
            <person name="Hackstein J.H."/>
            <person name="Baker S.E."/>
            <person name="Grigoriev I.V."/>
            <person name="O'Malley M.A."/>
        </authorList>
    </citation>
    <scope>NUCLEOTIDE SEQUENCE [LARGE SCALE GENOMIC DNA]</scope>
    <source>
        <strain evidence="5">finn</strain>
    </source>
</reference>
<proteinExistence type="predicted"/>
<evidence type="ECO:0000259" key="2">
    <source>
        <dbReference type="Pfam" id="PF20666"/>
    </source>
</evidence>
<dbReference type="PANTHER" id="PTHR12205:SF0">
    <property type="entry name" value="CENTROMERE_KINETOCHORE PROTEIN ZW10 HOMOLOG"/>
    <property type="match status" value="1"/>
</dbReference>
<evidence type="ECO:0000259" key="3">
    <source>
        <dbReference type="Pfam" id="PF22766"/>
    </source>
</evidence>
<dbReference type="GO" id="GO:0005737">
    <property type="term" value="C:cytoplasm"/>
    <property type="evidence" value="ECO:0007669"/>
    <property type="project" value="GOC"/>
</dbReference>
<dbReference type="AlphaFoldDB" id="A0A1Y1VAZ4"/>
<dbReference type="Pfam" id="PF20665">
    <property type="entry name" value="Zw10_middle"/>
    <property type="match status" value="1"/>
</dbReference>
<feature type="domain" description="Centromere/kinetochore protein zw10 middle" evidence="1">
    <location>
        <begin position="189"/>
        <end position="384"/>
    </location>
</feature>
<feature type="domain" description="Centromere/kinetochore protein zw10 C-terminal" evidence="2">
    <location>
        <begin position="430"/>
        <end position="558"/>
    </location>
</feature>
<name>A0A1Y1VAZ4_9FUNG</name>
<dbReference type="InterPro" id="IPR048344">
    <property type="entry name" value="Zw10_middle"/>
</dbReference>
<accession>A0A1Y1VAZ4</accession>
<sequence>MLSSNDKWNNQINYLEDNIEKNRSIIYQNINSVYKKYISTNSFPIDLINKLNALKKELDSVLECNKEDNDINKYKNNSIKNSLDNLILIAKFHRKIQDFENYFDAGELINAANIINEMSDIKEELNKKLILKADKTIYSILVDEYIVERSQLKYLIEQLLSIAFIFSEKNKLPELVITFNSILSQTRKYFDNPIKLQDIFEVLIKIDMVEESIPSLVTNIINNFIKRIAEKPIQELSYTTNELHAIITFQKPILKNNEDLTSLSKLYLMIEKIIQFLELLKKSIYVDTDSSDRYRGFIKVAQKYIWPEVWKLLKNDFEDIIPDNLDDINKFAEINDKLLSYENQLNDLEIMPLGNNDISNFLKNIKYHYFKKNKNEFLQMVRDVLQNNDNNTVEVKDELERGGFNMCGDKKINFNVKEKKEKSEMDDNSFKLPTCHISIQTQTIVEMAYQKMNEAIESDELGAIEAFYNVRDLFILFRAIMPIYHQDEIEFIPSKSMLFYNDCVYIAHHLLTLGHHYQNKLRHPLDSTATFIDMVPAYRLLGQMYFKKQLRRQRDKILNNLKNINGFENLSDDDKLENTETVFRNIIYQFDNLSKDWKIILANEIFLQAIGLLFNSLLNEILNEILNIKSISSNEIHQLKYLLNLLTTHSKEWFTFIIGSGKEKIIKQAPILKYVELWEKFQQLFKAFEISIDQILEGSWVKLNKFSKKELLILFKSRFGDYSEWDQLEKLLE</sequence>
<dbReference type="Pfam" id="PF22766">
    <property type="entry name" value="ZW10_C2"/>
    <property type="match status" value="1"/>
</dbReference>
<feature type="domain" description="ZW10 C-terminal helical" evidence="3">
    <location>
        <begin position="583"/>
        <end position="721"/>
    </location>
</feature>
<protein>
    <recommendedName>
        <fullName evidence="6">Zw10-domain-containing protein</fullName>
    </recommendedName>
</protein>
<keyword evidence="5" id="KW-1185">Reference proteome</keyword>
<evidence type="ECO:0008006" key="6">
    <source>
        <dbReference type="Google" id="ProtNLM"/>
    </source>
</evidence>
<dbReference type="Proteomes" id="UP000193719">
    <property type="component" value="Unassembled WGS sequence"/>
</dbReference>
<dbReference type="PANTHER" id="PTHR12205">
    <property type="entry name" value="CENTROMERE/KINETOCHORE PROTEIN ZW10"/>
    <property type="match status" value="1"/>
</dbReference>
<evidence type="ECO:0000313" key="5">
    <source>
        <dbReference type="Proteomes" id="UP000193719"/>
    </source>
</evidence>
<dbReference type="OrthoDB" id="534815at2759"/>